<dbReference type="EMBL" id="ML122267">
    <property type="protein sequence ID" value="RPD60049.1"/>
    <property type="molecule type" value="Genomic_DNA"/>
</dbReference>
<reference evidence="1" key="1">
    <citation type="journal article" date="2018" name="Genome Biol. Evol.">
        <title>Genomics and development of Lentinus tigrinus, a white-rot wood-decaying mushroom with dimorphic fruiting bodies.</title>
        <authorList>
            <person name="Wu B."/>
            <person name="Xu Z."/>
            <person name="Knudson A."/>
            <person name="Carlson A."/>
            <person name="Chen N."/>
            <person name="Kovaka S."/>
            <person name="LaButti K."/>
            <person name="Lipzen A."/>
            <person name="Pennachio C."/>
            <person name="Riley R."/>
            <person name="Schakwitz W."/>
            <person name="Umezawa K."/>
            <person name="Ohm R.A."/>
            <person name="Grigoriev I.V."/>
            <person name="Nagy L.G."/>
            <person name="Gibbons J."/>
            <person name="Hibbett D."/>
        </authorList>
    </citation>
    <scope>NUCLEOTIDE SEQUENCE [LARGE SCALE GENOMIC DNA]</scope>
    <source>
        <strain evidence="1">ALCF2SS1-6</strain>
    </source>
</reference>
<accession>A0A5C2SA75</accession>
<sequence length="76" mass="8539">MQSVLRRGNEKVPSRRRMGVCLSPLSRPTVLSEQEHTIRVMLTRTVSTINTDPPCLNLRLIVDMLVAKNTAILLPT</sequence>
<name>A0A5C2SA75_9APHY</name>
<dbReference type="AlphaFoldDB" id="A0A5C2SA75"/>
<dbReference type="Proteomes" id="UP000313359">
    <property type="component" value="Unassembled WGS sequence"/>
</dbReference>
<protein>
    <submittedName>
        <fullName evidence="1">Uncharacterized protein</fullName>
    </submittedName>
</protein>
<proteinExistence type="predicted"/>
<evidence type="ECO:0000313" key="1">
    <source>
        <dbReference type="EMBL" id="RPD60049.1"/>
    </source>
</evidence>
<evidence type="ECO:0000313" key="2">
    <source>
        <dbReference type="Proteomes" id="UP000313359"/>
    </source>
</evidence>
<organism evidence="1 2">
    <name type="scientific">Lentinus tigrinus ALCF2SS1-6</name>
    <dbReference type="NCBI Taxonomy" id="1328759"/>
    <lineage>
        <taxon>Eukaryota</taxon>
        <taxon>Fungi</taxon>
        <taxon>Dikarya</taxon>
        <taxon>Basidiomycota</taxon>
        <taxon>Agaricomycotina</taxon>
        <taxon>Agaricomycetes</taxon>
        <taxon>Polyporales</taxon>
        <taxon>Polyporaceae</taxon>
        <taxon>Lentinus</taxon>
    </lineage>
</organism>
<gene>
    <name evidence="1" type="ORF">L227DRAFT_105346</name>
</gene>
<keyword evidence="2" id="KW-1185">Reference proteome</keyword>